<dbReference type="SUPFAM" id="SSF46689">
    <property type="entry name" value="Homeodomain-like"/>
    <property type="match status" value="1"/>
</dbReference>
<comment type="similarity">
    <text evidence="1">Belongs to the transposase 8 family.</text>
</comment>
<evidence type="ECO:0000313" key="4">
    <source>
        <dbReference type="EMBL" id="ASG68037.1"/>
    </source>
</evidence>
<proteinExistence type="inferred from homology"/>
<protein>
    <recommendedName>
        <fullName evidence="7">Transposase</fullName>
    </recommendedName>
</protein>
<dbReference type="EMBL" id="CP022132">
    <property type="protein sequence ID" value="ASG68320.1"/>
    <property type="molecule type" value="Genomic_DNA"/>
</dbReference>
<dbReference type="Proteomes" id="UP000249910">
    <property type="component" value="Chromosome"/>
</dbReference>
<organism evidence="4 6">
    <name type="scientific">Francisella halioticida</name>
    <dbReference type="NCBI Taxonomy" id="549298"/>
    <lineage>
        <taxon>Bacteria</taxon>
        <taxon>Pseudomonadati</taxon>
        <taxon>Pseudomonadota</taxon>
        <taxon>Gammaproteobacteria</taxon>
        <taxon>Thiotrichales</taxon>
        <taxon>Francisellaceae</taxon>
        <taxon>Francisella</taxon>
    </lineage>
</organism>
<evidence type="ECO:0008006" key="7">
    <source>
        <dbReference type="Google" id="ProtNLM"/>
    </source>
</evidence>
<dbReference type="EMBL" id="CP022132">
    <property type="protein sequence ID" value="ASG67630.1"/>
    <property type="molecule type" value="Genomic_DNA"/>
</dbReference>
<sequence>MAYKRYPEEFMDQAVQLCLAEDANRKEIADNLGINYKTLCTWITSYMSKSTTQDKKIDYKTQYQNLISENAELKKKLKKAETEREILKKAAAYFANPNT</sequence>
<evidence type="ECO:0000256" key="1">
    <source>
        <dbReference type="ARBA" id="ARBA00009964"/>
    </source>
</evidence>
<keyword evidence="2" id="KW-0175">Coiled coil</keyword>
<accession>A0ABM6LZ90</accession>
<reference evidence="4 6" key="1">
    <citation type="submission" date="2017-06" db="EMBL/GenBank/DDBJ databases">
        <title>Complete genome of Francisella halioticida.</title>
        <authorList>
            <person name="Sjodin A."/>
        </authorList>
    </citation>
    <scope>NUCLEOTIDE SEQUENCE [LARGE SCALE GENOMIC DNA]</scope>
    <source>
        <strain evidence="4 6">DSM 23729</strain>
    </source>
</reference>
<evidence type="ECO:0000313" key="6">
    <source>
        <dbReference type="Proteomes" id="UP000249910"/>
    </source>
</evidence>
<name>A0ABM6LZ90_9GAMM</name>
<evidence type="ECO:0000313" key="3">
    <source>
        <dbReference type="EMBL" id="ASG67630.1"/>
    </source>
</evidence>
<feature type="coiled-coil region" evidence="2">
    <location>
        <begin position="56"/>
        <end position="90"/>
    </location>
</feature>
<dbReference type="EMBL" id="CP022132">
    <property type="protein sequence ID" value="ASG68037.1"/>
    <property type="molecule type" value="Genomic_DNA"/>
</dbReference>
<dbReference type="RefSeq" id="WP_088772156.1">
    <property type="nucleotide sequence ID" value="NZ_AP023082.1"/>
</dbReference>
<dbReference type="InterPro" id="IPR009057">
    <property type="entry name" value="Homeodomain-like_sf"/>
</dbReference>
<keyword evidence="6" id="KW-1185">Reference proteome</keyword>
<dbReference type="InterPro" id="IPR002514">
    <property type="entry name" value="Transposase_8"/>
</dbReference>
<gene>
    <name evidence="3" type="ORF">CDV26_03820</name>
    <name evidence="4" type="ORF">CDV26_06230</name>
    <name evidence="5" type="ORF">CDV26_07900</name>
</gene>
<evidence type="ECO:0000256" key="2">
    <source>
        <dbReference type="SAM" id="Coils"/>
    </source>
</evidence>
<dbReference type="Gene3D" id="1.10.10.60">
    <property type="entry name" value="Homeodomain-like"/>
    <property type="match status" value="1"/>
</dbReference>
<evidence type="ECO:0000313" key="5">
    <source>
        <dbReference type="EMBL" id="ASG68320.1"/>
    </source>
</evidence>
<dbReference type="Pfam" id="PF01527">
    <property type="entry name" value="HTH_Tnp_1"/>
    <property type="match status" value="1"/>
</dbReference>